<dbReference type="RefSeq" id="WP_099519023.1">
    <property type="nucleotide sequence ID" value="NZ_CP016808.1"/>
</dbReference>
<accession>A0A1B2DJH5</accession>
<evidence type="ECO:0000313" key="1">
    <source>
        <dbReference type="EMBL" id="ANY67849.1"/>
    </source>
</evidence>
<dbReference type="AlphaFoldDB" id="A0A1B2DJH5"/>
<proteinExistence type="predicted"/>
<organism evidence="1">
    <name type="scientific">Paenibacillus sp. BIHB 4019</name>
    <dbReference type="NCBI Taxonomy" id="1870819"/>
    <lineage>
        <taxon>Bacteria</taxon>
        <taxon>Bacillati</taxon>
        <taxon>Bacillota</taxon>
        <taxon>Bacilli</taxon>
        <taxon>Bacillales</taxon>
        <taxon>Paenibacillaceae</taxon>
        <taxon>Paenibacillus</taxon>
    </lineage>
</organism>
<protein>
    <submittedName>
        <fullName evidence="1">Uncharacterized protein</fullName>
    </submittedName>
</protein>
<dbReference type="EMBL" id="CP016808">
    <property type="protein sequence ID" value="ANY67849.1"/>
    <property type="molecule type" value="Genomic_DNA"/>
</dbReference>
<sequence length="129" mass="15812">MGVIFTALIQYPQNINFRTFYQDLKNQDNFFCLNLSNDFETKERETSREINVFIEKYIQINYGFIDLSFNKDMVCCVRANRYWYHFLTHLETRDTLRKICIEFAKYFREEKIVYLPDHFGLDYIFSDMD</sequence>
<gene>
    <name evidence="1" type="ORF">BBD42_16240</name>
</gene>
<name>A0A1B2DJH5_9BACL</name>
<reference evidence="1" key="1">
    <citation type="submission" date="2016-08" db="EMBL/GenBank/DDBJ databases">
        <title>Complete Genome Seqeunce of Paenibacillus sp. BIHB 4019 from tea rhizoplane.</title>
        <authorList>
            <person name="Thakur R."/>
            <person name="Swarnkar M.K."/>
            <person name="Gulati A."/>
        </authorList>
    </citation>
    <scope>NUCLEOTIDE SEQUENCE [LARGE SCALE GENOMIC DNA]</scope>
    <source>
        <strain evidence="1">BIHB4019</strain>
    </source>
</reference>